<sequence>RRKERTFGIFQSRKSDEAAENDEGERESHKQTHSAVHTLSLSLSFSFSLHSSQNISKMQTLTLLVVALTIAGRGFNRAAALGGNTNNVYSPCSDTRIQRSDGFTFGIAFSSRASFFLNQTVLLSPCDRRLTLAAMNSQLSIFRPKIDEISLLSINTSAFFPDNYGGYMVAFAGRKYAARSPPAFIANSTYTVTSFTLVMEFQKGRLQNLFWKRDGCASCKGNSNFVCLNKQDCAIRTPSCKGRGGTVDCSLGIQLAFSGTDKHLAVLNSWYEVENMKQYSLYGLYSNLKSSLTSQFNNFF</sequence>
<dbReference type="InterPro" id="IPR044248">
    <property type="entry name" value="DPH3/4-like"/>
</dbReference>
<protein>
    <recommendedName>
        <fullName evidence="4">Expp1 protein</fullName>
    </recommendedName>
</protein>
<dbReference type="GO" id="GO:0046872">
    <property type="term" value="F:metal ion binding"/>
    <property type="evidence" value="ECO:0007669"/>
    <property type="project" value="InterPro"/>
</dbReference>
<keyword evidence="3" id="KW-1185">Reference proteome</keyword>
<dbReference type="PANTHER" id="PTHR21454">
    <property type="entry name" value="DPH3 HOMOLOG-RELATED"/>
    <property type="match status" value="1"/>
</dbReference>
<dbReference type="PANTHER" id="PTHR21454:SF48">
    <property type="entry name" value="EXPP1 PROTEIN"/>
    <property type="match status" value="1"/>
</dbReference>
<dbReference type="Proteomes" id="UP000032141">
    <property type="component" value="Chromosome C3"/>
</dbReference>
<reference evidence="2" key="2">
    <citation type="submission" date="2015-03" db="UniProtKB">
        <authorList>
            <consortium name="EnsemblPlants"/>
        </authorList>
    </citation>
    <scope>IDENTIFICATION</scope>
</reference>
<reference evidence="2 3" key="1">
    <citation type="journal article" date="2014" name="Genome Biol.">
        <title>Transcriptome and methylome profiling reveals relics of genome dominance in the mesopolyploid Brassica oleracea.</title>
        <authorList>
            <person name="Parkin I.A."/>
            <person name="Koh C."/>
            <person name="Tang H."/>
            <person name="Robinson S.J."/>
            <person name="Kagale S."/>
            <person name="Clarke W.E."/>
            <person name="Town C.D."/>
            <person name="Nixon J."/>
            <person name="Krishnakumar V."/>
            <person name="Bidwell S.L."/>
            <person name="Denoeud F."/>
            <person name="Belcram H."/>
            <person name="Links M.G."/>
            <person name="Just J."/>
            <person name="Clarke C."/>
            <person name="Bender T."/>
            <person name="Huebert T."/>
            <person name="Mason A.S."/>
            <person name="Pires J.C."/>
            <person name="Barker G."/>
            <person name="Moore J."/>
            <person name="Walley P.G."/>
            <person name="Manoli S."/>
            <person name="Batley J."/>
            <person name="Edwards D."/>
            <person name="Nelson M.N."/>
            <person name="Wang X."/>
            <person name="Paterson A.H."/>
            <person name="King G."/>
            <person name="Bancroft I."/>
            <person name="Chalhoub B."/>
            <person name="Sharpe A.G."/>
        </authorList>
    </citation>
    <scope>NUCLEOTIDE SEQUENCE</scope>
    <source>
        <strain evidence="2 3">cv. TO1000</strain>
    </source>
</reference>
<dbReference type="Gramene" id="Bo3g127660.1">
    <property type="protein sequence ID" value="Bo3g127660.1"/>
    <property type="gene ID" value="Bo3g127660"/>
</dbReference>
<name>A0A0D3BH95_BRAOL</name>
<evidence type="ECO:0008006" key="4">
    <source>
        <dbReference type="Google" id="ProtNLM"/>
    </source>
</evidence>
<feature type="region of interest" description="Disordered" evidence="1">
    <location>
        <begin position="1"/>
        <end position="33"/>
    </location>
</feature>
<dbReference type="GO" id="GO:0017183">
    <property type="term" value="P:protein histidyl modification to diphthamide"/>
    <property type="evidence" value="ECO:0007669"/>
    <property type="project" value="InterPro"/>
</dbReference>
<dbReference type="OMA" id="HNLYWKR"/>
<evidence type="ECO:0000256" key="1">
    <source>
        <dbReference type="SAM" id="MobiDB-lite"/>
    </source>
</evidence>
<dbReference type="GO" id="GO:0005829">
    <property type="term" value="C:cytosol"/>
    <property type="evidence" value="ECO:0007669"/>
    <property type="project" value="TreeGrafter"/>
</dbReference>
<evidence type="ECO:0000313" key="3">
    <source>
        <dbReference type="Proteomes" id="UP000032141"/>
    </source>
</evidence>
<evidence type="ECO:0000313" key="2">
    <source>
        <dbReference type="EnsemblPlants" id="Bo3g127660.1"/>
    </source>
</evidence>
<proteinExistence type="predicted"/>
<dbReference type="EnsemblPlants" id="Bo3g127660.1">
    <property type="protein sequence ID" value="Bo3g127660.1"/>
    <property type="gene ID" value="Bo3g127660"/>
</dbReference>
<dbReference type="HOGENOM" id="CLU_1139693_0_0_1"/>
<accession>A0A0D3BH95</accession>
<dbReference type="AlphaFoldDB" id="A0A0D3BH95"/>
<dbReference type="eggNOG" id="ENOG502QQ68">
    <property type="taxonomic scope" value="Eukaryota"/>
</dbReference>
<dbReference type="STRING" id="109376.A0A0D3BH95"/>
<organism evidence="2 3">
    <name type="scientific">Brassica oleracea var. oleracea</name>
    <dbReference type="NCBI Taxonomy" id="109376"/>
    <lineage>
        <taxon>Eukaryota</taxon>
        <taxon>Viridiplantae</taxon>
        <taxon>Streptophyta</taxon>
        <taxon>Embryophyta</taxon>
        <taxon>Tracheophyta</taxon>
        <taxon>Spermatophyta</taxon>
        <taxon>Magnoliopsida</taxon>
        <taxon>eudicotyledons</taxon>
        <taxon>Gunneridae</taxon>
        <taxon>Pentapetalae</taxon>
        <taxon>rosids</taxon>
        <taxon>malvids</taxon>
        <taxon>Brassicales</taxon>
        <taxon>Brassicaceae</taxon>
        <taxon>Brassiceae</taxon>
        <taxon>Brassica</taxon>
    </lineage>
</organism>